<dbReference type="RefSeq" id="WP_075869039.1">
    <property type="nucleotide sequence ID" value="NZ_CALYQA010000006.1"/>
</dbReference>
<sequence>MESRKVSKAVSNDSCEDDIDGLIAAYDGDAKALIRALLEERKMLIHQIEVAASAMSVGYGRGWKPKLPIE</sequence>
<proteinExistence type="predicted"/>
<gene>
    <name evidence="1" type="ORF">PEB0149_013150</name>
</gene>
<dbReference type="AlphaFoldDB" id="A0A1R0FA72"/>
<dbReference type="Proteomes" id="UP000187344">
    <property type="component" value="Unassembled WGS sequence"/>
</dbReference>
<name>A0A1R0FA72_9HYPH</name>
<protein>
    <submittedName>
        <fullName evidence="1">Uncharacterized protein</fullName>
    </submittedName>
</protein>
<dbReference type="GeneID" id="92992007"/>
<evidence type="ECO:0000313" key="2">
    <source>
        <dbReference type="Proteomes" id="UP000187344"/>
    </source>
</evidence>
<comment type="caution">
    <text evidence="1">The sequence shown here is derived from an EMBL/GenBank/DDBJ whole genome shotgun (WGS) entry which is preliminary data.</text>
</comment>
<reference evidence="1 2" key="1">
    <citation type="submission" date="2016-12" db="EMBL/GenBank/DDBJ databases">
        <title>Comparative genomics of Bartonella apis.</title>
        <authorList>
            <person name="Engel P."/>
        </authorList>
    </citation>
    <scope>NUCLEOTIDE SEQUENCE [LARGE SCALE GENOMIC DNA]</scope>
    <source>
        <strain evidence="1 2">PEB0149</strain>
    </source>
</reference>
<accession>A0A1R0FA72</accession>
<organism evidence="1 2">
    <name type="scientific">Bartonella apis</name>
    <dbReference type="NCBI Taxonomy" id="1686310"/>
    <lineage>
        <taxon>Bacteria</taxon>
        <taxon>Pseudomonadati</taxon>
        <taxon>Pseudomonadota</taxon>
        <taxon>Alphaproteobacteria</taxon>
        <taxon>Hyphomicrobiales</taxon>
        <taxon>Bartonellaceae</taxon>
        <taxon>Bartonella</taxon>
    </lineage>
</organism>
<dbReference type="EMBL" id="LXYT01000001">
    <property type="protein sequence ID" value="OLY43875.1"/>
    <property type="molecule type" value="Genomic_DNA"/>
</dbReference>
<keyword evidence="2" id="KW-1185">Reference proteome</keyword>
<evidence type="ECO:0000313" key="1">
    <source>
        <dbReference type="EMBL" id="OLY43875.1"/>
    </source>
</evidence>
<dbReference type="OrthoDB" id="7924295at2"/>